<dbReference type="OrthoDB" id="3231544at2759"/>
<protein>
    <submittedName>
        <fullName evidence="2">Uncharacterized protein</fullName>
    </submittedName>
</protein>
<keyword evidence="3" id="KW-1185">Reference proteome</keyword>
<evidence type="ECO:0000313" key="3">
    <source>
        <dbReference type="Proteomes" id="UP000015241"/>
    </source>
</evidence>
<reference evidence="2 3" key="1">
    <citation type="journal article" date="2012" name="Science">
        <title>The Paleozoic origin of enzymatic lignin decomposition reconstructed from 31 fungal genomes.</title>
        <authorList>
            <person name="Floudas D."/>
            <person name="Binder M."/>
            <person name="Riley R."/>
            <person name="Barry K."/>
            <person name="Blanchette R.A."/>
            <person name="Henrissat B."/>
            <person name="Martinez A.T."/>
            <person name="Otillar R."/>
            <person name="Spatafora J.W."/>
            <person name="Yadav J.S."/>
            <person name="Aerts A."/>
            <person name="Benoit I."/>
            <person name="Boyd A."/>
            <person name="Carlson A."/>
            <person name="Copeland A."/>
            <person name="Coutinho P.M."/>
            <person name="de Vries R.P."/>
            <person name="Ferreira P."/>
            <person name="Findley K."/>
            <person name="Foster B."/>
            <person name="Gaskell J."/>
            <person name="Glotzer D."/>
            <person name="Gorecki P."/>
            <person name="Heitman J."/>
            <person name="Hesse C."/>
            <person name="Hori C."/>
            <person name="Igarashi K."/>
            <person name="Jurgens J.A."/>
            <person name="Kallen N."/>
            <person name="Kersten P."/>
            <person name="Kohler A."/>
            <person name="Kuees U."/>
            <person name="Kumar T.K.A."/>
            <person name="Kuo A."/>
            <person name="LaButti K."/>
            <person name="Larrondo L.F."/>
            <person name="Lindquist E."/>
            <person name="Ling A."/>
            <person name="Lombard V."/>
            <person name="Lucas S."/>
            <person name="Lundell T."/>
            <person name="Martin R."/>
            <person name="McLaughlin D.J."/>
            <person name="Morgenstern I."/>
            <person name="Morin E."/>
            <person name="Murat C."/>
            <person name="Nagy L.G."/>
            <person name="Nolan M."/>
            <person name="Ohm R.A."/>
            <person name="Patyshakuliyeva A."/>
            <person name="Rokas A."/>
            <person name="Ruiz-Duenas F.J."/>
            <person name="Sabat G."/>
            <person name="Salamov A."/>
            <person name="Samejima M."/>
            <person name="Schmutz J."/>
            <person name="Slot J.C."/>
            <person name="St John F."/>
            <person name="Stenlid J."/>
            <person name="Sun H."/>
            <person name="Sun S."/>
            <person name="Syed K."/>
            <person name="Tsang A."/>
            <person name="Wiebenga A."/>
            <person name="Young D."/>
            <person name="Pisabarro A."/>
            <person name="Eastwood D.C."/>
            <person name="Martin F."/>
            <person name="Cullen D."/>
            <person name="Grigoriev I.V."/>
            <person name="Hibbett D.S."/>
        </authorList>
    </citation>
    <scope>NUCLEOTIDE SEQUENCE</scope>
    <source>
        <strain evidence="3">FP-58527</strain>
    </source>
</reference>
<dbReference type="Proteomes" id="UP000015241">
    <property type="component" value="Unassembled WGS sequence"/>
</dbReference>
<dbReference type="eggNOG" id="ENOG502QVXD">
    <property type="taxonomic scope" value="Eukaryota"/>
</dbReference>
<feature type="compositionally biased region" description="Basic and acidic residues" evidence="1">
    <location>
        <begin position="637"/>
        <end position="660"/>
    </location>
</feature>
<feature type="compositionally biased region" description="Basic and acidic residues" evidence="1">
    <location>
        <begin position="530"/>
        <end position="550"/>
    </location>
</feature>
<feature type="compositionally biased region" description="Acidic residues" evidence="1">
    <location>
        <begin position="627"/>
        <end position="636"/>
    </location>
</feature>
<gene>
    <name evidence="2" type="ORF">FOMPIDRAFT_93641</name>
</gene>
<accession>S8DNC1</accession>
<evidence type="ECO:0000256" key="1">
    <source>
        <dbReference type="SAM" id="MobiDB-lite"/>
    </source>
</evidence>
<dbReference type="AlphaFoldDB" id="S8DNC1"/>
<feature type="compositionally biased region" description="Low complexity" evidence="1">
    <location>
        <begin position="1"/>
        <end position="12"/>
    </location>
</feature>
<feature type="region of interest" description="Disordered" evidence="1">
    <location>
        <begin position="405"/>
        <end position="469"/>
    </location>
</feature>
<feature type="compositionally biased region" description="Acidic residues" evidence="1">
    <location>
        <begin position="444"/>
        <end position="453"/>
    </location>
</feature>
<evidence type="ECO:0000313" key="2">
    <source>
        <dbReference type="EMBL" id="EPS92798.1"/>
    </source>
</evidence>
<feature type="compositionally biased region" description="Basic residues" evidence="1">
    <location>
        <begin position="752"/>
        <end position="762"/>
    </location>
</feature>
<dbReference type="HOGENOM" id="CLU_366020_0_0_1"/>
<dbReference type="InParanoid" id="S8DNC1"/>
<feature type="compositionally biased region" description="Polar residues" evidence="1">
    <location>
        <begin position="661"/>
        <end position="670"/>
    </location>
</feature>
<sequence length="762" mass="84557">MPSSSDSAPSSGDESDSSQALPQPQRKKEFNAADTEILEKNLAAFRLAKGSSKERWNLVKGSIARLEAANTRTYGARFEEKVYKWYSNRPDPEAGPAKKRKERLRLAKSYGVQEVAAKMRPKRLEEILDELAEAKGITDARSRISLYQTAAKQLHEELTEDEIKEFADIATQWNGIGAPPEEQRKYFAKHGSEIAKEFATTAFKHAGMRVLMLVAVPMEGGQVGVTTFDFNDSMPMDGEGTMPKKFAEMYPNWKKDPRGVYEMFREYAEKVMVDGGEGDEEEDIKTIAPIKWEYDEEGFPELLSRRDEIWDTLAGARRFLWAFVTETYRRATEKPNIRVPWLALHNTPELFIEKEYLPTDTKFSSPEHMTNADVEAFITHWQERKRDFPDQPVFRFKAYRDGNGKVRSVKTKPLPKKSKRKGKRNAATPSALPKAGPSRREDTPSEDSYDEGLDQAHNSPIDNEDDDKVEHLTSDTEDYDAATLRMRAEMRKTLQRLEVDKEVVAAATSSRPDKGKKRASPQRRVTQQTKKPEGRGKRKRAAQEVDKSSGEEENESLNEAPPAKRPRPRPKVVYGKQSQVEEVAEEGEARAQAEPPASGVKIAAPKSIGNSGAKSAPAKGKARQVEVADDLSEEDKESSRSRSDPEDDTLAARENNRDSDAQGSTTSSNLPPRIGPPKGAKKASLGIGQGAQADATVSAIATRVKRNPEVNAKPPAAIESRRVPRTVKPTEKAAAAAAAASRKKGGSDVRKATAKPKAGKGR</sequence>
<proteinExistence type="predicted"/>
<feature type="compositionally biased region" description="Basic residues" evidence="1">
    <location>
        <begin position="407"/>
        <end position="424"/>
    </location>
</feature>
<feature type="region of interest" description="Disordered" evidence="1">
    <location>
        <begin position="1"/>
        <end position="33"/>
    </location>
</feature>
<name>S8DNC1_FOMSC</name>
<dbReference type="EMBL" id="KE504348">
    <property type="protein sequence ID" value="EPS92798.1"/>
    <property type="molecule type" value="Genomic_DNA"/>
</dbReference>
<organism evidence="2 3">
    <name type="scientific">Fomitopsis schrenkii</name>
    <name type="common">Brown rot fungus</name>
    <dbReference type="NCBI Taxonomy" id="2126942"/>
    <lineage>
        <taxon>Eukaryota</taxon>
        <taxon>Fungi</taxon>
        <taxon>Dikarya</taxon>
        <taxon>Basidiomycota</taxon>
        <taxon>Agaricomycotina</taxon>
        <taxon>Agaricomycetes</taxon>
        <taxon>Polyporales</taxon>
        <taxon>Fomitopsis</taxon>
    </lineage>
</organism>
<feature type="region of interest" description="Disordered" evidence="1">
    <location>
        <begin position="498"/>
        <end position="762"/>
    </location>
</feature>